<sequence length="128" mass="13166">MKKLILASAALIASTVFAAADAVHGTWKSPTNEDGAYLHVKIDACGSDICGVITKVGGGGDTSSVGKQMIWGMKPSGGGVYKGGKVWAPDNDKTYRGKLTLSGSNMVKIEGCVLGGAVCRGETFSRIN</sequence>
<evidence type="ECO:0000259" key="2">
    <source>
        <dbReference type="Pfam" id="PF09917"/>
    </source>
</evidence>
<reference evidence="3 4" key="1">
    <citation type="submission" date="2015-06" db="EMBL/GenBank/DDBJ databases">
        <title>Draft genome sequence of an Alphaproteobacteria species associated to the Mediterranean sponge Oscarella lobularis.</title>
        <authorList>
            <person name="Jourda C."/>
            <person name="Santini S."/>
            <person name="Claverie J.-M."/>
        </authorList>
    </citation>
    <scope>NUCLEOTIDE SEQUENCE [LARGE SCALE GENOMIC DNA]</scope>
    <source>
        <strain evidence="3">IGS</strain>
    </source>
</reference>
<comment type="caution">
    <text evidence="3">The sequence shown here is derived from an EMBL/GenBank/DDBJ whole genome shotgun (WGS) entry which is preliminary data.</text>
</comment>
<protein>
    <recommendedName>
        <fullName evidence="2">DUF2147 domain-containing protein</fullName>
    </recommendedName>
</protein>
<dbReference type="EMBL" id="LFTY01000002">
    <property type="protein sequence ID" value="KMW59630.1"/>
    <property type="molecule type" value="Genomic_DNA"/>
</dbReference>
<dbReference type="PANTHER" id="PTHR36919:SF2">
    <property type="entry name" value="BLL6627 PROTEIN"/>
    <property type="match status" value="1"/>
</dbReference>
<evidence type="ECO:0000313" key="4">
    <source>
        <dbReference type="Proteomes" id="UP000037178"/>
    </source>
</evidence>
<keyword evidence="4" id="KW-1185">Reference proteome</keyword>
<evidence type="ECO:0000256" key="1">
    <source>
        <dbReference type="SAM" id="SignalP"/>
    </source>
</evidence>
<feature type="domain" description="DUF2147" evidence="2">
    <location>
        <begin position="25"/>
        <end position="126"/>
    </location>
</feature>
<dbReference type="Proteomes" id="UP000037178">
    <property type="component" value="Unassembled WGS sequence"/>
</dbReference>
<feature type="chain" id="PRO_5005318094" description="DUF2147 domain-containing protein" evidence="1">
    <location>
        <begin position="19"/>
        <end position="128"/>
    </location>
</feature>
<dbReference type="Gene3D" id="2.40.128.520">
    <property type="match status" value="1"/>
</dbReference>
<name>A0A0J9EA29_9RHOB</name>
<evidence type="ECO:0000313" key="3">
    <source>
        <dbReference type="EMBL" id="KMW59630.1"/>
    </source>
</evidence>
<keyword evidence="1" id="KW-0732">Signal</keyword>
<feature type="signal peptide" evidence="1">
    <location>
        <begin position="1"/>
        <end position="18"/>
    </location>
</feature>
<dbReference type="OrthoDB" id="9811671at2"/>
<dbReference type="RefSeq" id="WP_049645071.1">
    <property type="nucleotide sequence ID" value="NZ_LFTY01000002.1"/>
</dbReference>
<dbReference type="PATRIC" id="fig|1675527.3.peg.4827"/>
<organism evidence="3 4">
    <name type="scientific">Candidatus Rhodobacter oscarellae</name>
    <dbReference type="NCBI Taxonomy" id="1675527"/>
    <lineage>
        <taxon>Bacteria</taxon>
        <taxon>Pseudomonadati</taxon>
        <taxon>Pseudomonadota</taxon>
        <taxon>Alphaproteobacteria</taxon>
        <taxon>Rhodobacterales</taxon>
        <taxon>Rhodobacter group</taxon>
        <taxon>Rhodobacter</taxon>
    </lineage>
</organism>
<accession>A0A0J9EA29</accession>
<dbReference type="InterPro" id="IPR019223">
    <property type="entry name" value="DUF2147"/>
</dbReference>
<dbReference type="Pfam" id="PF09917">
    <property type="entry name" value="DUF2147"/>
    <property type="match status" value="1"/>
</dbReference>
<dbReference type="PANTHER" id="PTHR36919">
    <property type="entry name" value="BLR1215 PROTEIN"/>
    <property type="match status" value="1"/>
</dbReference>
<proteinExistence type="predicted"/>
<dbReference type="AlphaFoldDB" id="A0A0J9EA29"/>
<gene>
    <name evidence="3" type="ORF">AIOL_004612</name>
</gene>